<organism evidence="1 2">
    <name type="scientific">Vigna mungo</name>
    <name type="common">Black gram</name>
    <name type="synonym">Phaseolus mungo</name>
    <dbReference type="NCBI Taxonomy" id="3915"/>
    <lineage>
        <taxon>Eukaryota</taxon>
        <taxon>Viridiplantae</taxon>
        <taxon>Streptophyta</taxon>
        <taxon>Embryophyta</taxon>
        <taxon>Tracheophyta</taxon>
        <taxon>Spermatophyta</taxon>
        <taxon>Magnoliopsida</taxon>
        <taxon>eudicotyledons</taxon>
        <taxon>Gunneridae</taxon>
        <taxon>Pentapetalae</taxon>
        <taxon>rosids</taxon>
        <taxon>fabids</taxon>
        <taxon>Fabales</taxon>
        <taxon>Fabaceae</taxon>
        <taxon>Papilionoideae</taxon>
        <taxon>50 kb inversion clade</taxon>
        <taxon>NPAAA clade</taxon>
        <taxon>indigoferoid/millettioid clade</taxon>
        <taxon>Phaseoleae</taxon>
        <taxon>Vigna</taxon>
    </lineage>
</organism>
<accession>A0AAQ3RWB0</accession>
<evidence type="ECO:0000313" key="2">
    <source>
        <dbReference type="Proteomes" id="UP001374535"/>
    </source>
</evidence>
<keyword evidence="2" id="KW-1185">Reference proteome</keyword>
<gene>
    <name evidence="1" type="ORF">V8G54_021988</name>
</gene>
<dbReference type="Proteomes" id="UP001374535">
    <property type="component" value="Chromosome 6"/>
</dbReference>
<reference evidence="1 2" key="1">
    <citation type="journal article" date="2023" name="Life. Sci Alliance">
        <title>Evolutionary insights into 3D genome organization and epigenetic landscape of Vigna mungo.</title>
        <authorList>
            <person name="Junaid A."/>
            <person name="Singh B."/>
            <person name="Bhatia S."/>
        </authorList>
    </citation>
    <scope>NUCLEOTIDE SEQUENCE [LARGE SCALE GENOMIC DNA]</scope>
    <source>
        <strain evidence="1">Urdbean</strain>
    </source>
</reference>
<name>A0AAQ3RWB0_VIGMU</name>
<dbReference type="AlphaFoldDB" id="A0AAQ3RWB0"/>
<sequence>MSASLKDAAVVALLSHEMIKIAIQLAVDPHIDIQVQLIDFYNSACFNEENESFRCSEQKDTETDMISVYEFSGADANKAYHFVFLSSCNSSSLDGDKPNGELKRMNAVVVLVVTTLLVGYVSKIGGGYDCERLMMDGCNGGHWIIPPTSYTTCLC</sequence>
<protein>
    <submittedName>
        <fullName evidence="1">Uncharacterized protein</fullName>
    </submittedName>
</protein>
<dbReference type="EMBL" id="CP144695">
    <property type="protein sequence ID" value="WVZ08642.1"/>
    <property type="molecule type" value="Genomic_DNA"/>
</dbReference>
<proteinExistence type="predicted"/>
<evidence type="ECO:0000313" key="1">
    <source>
        <dbReference type="EMBL" id="WVZ08642.1"/>
    </source>
</evidence>